<dbReference type="PANTHER" id="PTHR44394">
    <property type="entry name" value="BETA-ALANINE-ACTIVATING ENZYME"/>
    <property type="match status" value="1"/>
</dbReference>
<feature type="domain" description="Pyrrolo-quinoline quinone repeat" evidence="4">
    <location>
        <begin position="160"/>
        <end position="474"/>
    </location>
</feature>
<dbReference type="AlphaFoldDB" id="A0A8J6LB66"/>
<dbReference type="Pfam" id="PF00550">
    <property type="entry name" value="PP-binding"/>
    <property type="match status" value="1"/>
</dbReference>
<dbReference type="Pfam" id="PF13570">
    <property type="entry name" value="Beta-prop_ACSF4"/>
    <property type="match status" value="1"/>
</dbReference>
<evidence type="ECO:0000259" key="3">
    <source>
        <dbReference type="Pfam" id="PF00550"/>
    </source>
</evidence>
<reference evidence="5" key="1">
    <citation type="journal article" date="2020" name="J Insects Food Feed">
        <title>The yellow mealworm (Tenebrio molitor) genome: a resource for the emerging insects as food and feed industry.</title>
        <authorList>
            <person name="Eriksson T."/>
            <person name="Andere A."/>
            <person name="Kelstrup H."/>
            <person name="Emery V."/>
            <person name="Picard C."/>
        </authorList>
    </citation>
    <scope>NUCLEOTIDE SEQUENCE</scope>
    <source>
        <strain evidence="5">Stoneville</strain>
        <tissue evidence="5">Whole head</tissue>
    </source>
</reference>
<dbReference type="InterPro" id="IPR009081">
    <property type="entry name" value="PP-bd_ACP"/>
</dbReference>
<dbReference type="InterPro" id="IPR011047">
    <property type="entry name" value="Quinoprotein_ADH-like_sf"/>
</dbReference>
<proteinExistence type="predicted"/>
<dbReference type="GO" id="GO:0043041">
    <property type="term" value="P:amino acid activation for nonribosomal peptide biosynthetic process"/>
    <property type="evidence" value="ECO:0007669"/>
    <property type="project" value="TreeGrafter"/>
</dbReference>
<protein>
    <recommendedName>
        <fullName evidence="7">Carrier domain-containing protein</fullName>
    </recommendedName>
</protein>
<evidence type="ECO:0008006" key="7">
    <source>
        <dbReference type="Google" id="ProtNLM"/>
    </source>
</evidence>
<dbReference type="InterPro" id="IPR006162">
    <property type="entry name" value="Ppantetheine_attach_site"/>
</dbReference>
<dbReference type="InterPro" id="IPR015943">
    <property type="entry name" value="WD40/YVTN_repeat-like_dom_sf"/>
</dbReference>
<dbReference type="Gene3D" id="1.10.1200.10">
    <property type="entry name" value="ACP-like"/>
    <property type="match status" value="1"/>
</dbReference>
<accession>A0A8J6LB66</accession>
<dbReference type="EMBL" id="JABDTM020024862">
    <property type="protein sequence ID" value="KAH0813892.1"/>
    <property type="molecule type" value="Genomic_DNA"/>
</dbReference>
<dbReference type="SUPFAM" id="SSF47336">
    <property type="entry name" value="ACP-like"/>
    <property type="match status" value="1"/>
</dbReference>
<comment type="caution">
    <text evidence="5">The sequence shown here is derived from an EMBL/GenBank/DDBJ whole genome shotgun (WGS) entry which is preliminary data.</text>
</comment>
<keyword evidence="1" id="KW-0596">Phosphopantetheine</keyword>
<dbReference type="InterPro" id="IPR002372">
    <property type="entry name" value="PQQ_rpt_dom"/>
</dbReference>
<name>A0A8J6LB66_TENMO</name>
<dbReference type="Proteomes" id="UP000719412">
    <property type="component" value="Unassembled WGS sequence"/>
</dbReference>
<dbReference type="PANTHER" id="PTHR44394:SF1">
    <property type="entry name" value="BETA-ALANINE-ACTIVATING ENZYME"/>
    <property type="match status" value="1"/>
</dbReference>
<gene>
    <name evidence="5" type="ORF">GEV33_008901</name>
</gene>
<evidence type="ECO:0000313" key="6">
    <source>
        <dbReference type="Proteomes" id="UP000719412"/>
    </source>
</evidence>
<reference evidence="5" key="2">
    <citation type="submission" date="2021-08" db="EMBL/GenBank/DDBJ databases">
        <authorList>
            <person name="Eriksson T."/>
        </authorList>
    </citation>
    <scope>NUCLEOTIDE SEQUENCE</scope>
    <source>
        <strain evidence="5">Stoneville</strain>
        <tissue evidence="5">Whole head</tissue>
    </source>
</reference>
<keyword evidence="2" id="KW-0597">Phosphoprotein</keyword>
<dbReference type="InterPro" id="IPR036736">
    <property type="entry name" value="ACP-like_sf"/>
</dbReference>
<sequence>MLHTLPRHCFPDYVDIVRKCPITSHGKTDKKALESLFLHRNRPDKRSVIDTFTTLICQYFGFDLNQLSKIQKNTFFEIGGNSILAVQLLNEFRDEFGGECPPDLVTALFEKDLKACFDSARLVTLAPSRKRPQTPKTDTNCVLKKSKNEVALTIAWKHNLEACVDSSPLVFHHKSRALVAVGSFSHIFAVLDTCTGEKVAKFVLPDVVEGQPCLSPCGNFLHVGCFDGKMYCLDFTSNEVKWSYATAERIKCKPALCRESTAIVFGSYDKQVHCVAILDGSPVWTTLVSESIVSAPLVQNSKIYIATICGTCLCLSETTGTVLWTYKSPSPIFGAPCTLSESILWPNVHGNIISLSTEGHKNWNCECQGHLYSSLVRYKNSAIFGCHDRNLYALRVEDGVPKTEVIAGLGDILTTPCICEDRVVVAGNSGHLFVVDLEGGLMGRLRLPGQIFSSVVTLEGKMFVGCRDNNLYCVMTNKT</sequence>
<keyword evidence="6" id="KW-1185">Reference proteome</keyword>
<organism evidence="5 6">
    <name type="scientific">Tenebrio molitor</name>
    <name type="common">Yellow mealworm beetle</name>
    <dbReference type="NCBI Taxonomy" id="7067"/>
    <lineage>
        <taxon>Eukaryota</taxon>
        <taxon>Metazoa</taxon>
        <taxon>Ecdysozoa</taxon>
        <taxon>Arthropoda</taxon>
        <taxon>Hexapoda</taxon>
        <taxon>Insecta</taxon>
        <taxon>Pterygota</taxon>
        <taxon>Neoptera</taxon>
        <taxon>Endopterygota</taxon>
        <taxon>Coleoptera</taxon>
        <taxon>Polyphaga</taxon>
        <taxon>Cucujiformia</taxon>
        <taxon>Tenebrionidae</taxon>
        <taxon>Tenebrio</taxon>
    </lineage>
</organism>
<evidence type="ECO:0000256" key="1">
    <source>
        <dbReference type="ARBA" id="ARBA00022450"/>
    </source>
</evidence>
<evidence type="ECO:0000259" key="4">
    <source>
        <dbReference type="Pfam" id="PF13570"/>
    </source>
</evidence>
<dbReference type="InterPro" id="IPR052091">
    <property type="entry name" value="Beta-ala_Activ/Resist"/>
</dbReference>
<dbReference type="PROSITE" id="PS00012">
    <property type="entry name" value="PHOSPHOPANTETHEINE"/>
    <property type="match status" value="1"/>
</dbReference>
<feature type="domain" description="Carrier" evidence="3">
    <location>
        <begin position="53"/>
        <end position="105"/>
    </location>
</feature>
<evidence type="ECO:0000256" key="2">
    <source>
        <dbReference type="ARBA" id="ARBA00022553"/>
    </source>
</evidence>
<dbReference type="SUPFAM" id="SSF50998">
    <property type="entry name" value="Quinoprotein alcohol dehydrogenase-like"/>
    <property type="match status" value="1"/>
</dbReference>
<evidence type="ECO:0000313" key="5">
    <source>
        <dbReference type="EMBL" id="KAH0813892.1"/>
    </source>
</evidence>
<dbReference type="Gene3D" id="2.130.10.10">
    <property type="entry name" value="YVTN repeat-like/Quinoprotein amine dehydrogenase"/>
    <property type="match status" value="2"/>
</dbReference>